<keyword evidence="1" id="KW-0472">Membrane</keyword>
<gene>
    <name evidence="2" type="ORF">MSAN_02041600</name>
</gene>
<sequence>MSHLENTLELFFIGYVFAAVGFGFTFFQSYLYHTTYPKDRWLVKVTVASLCTLDTAMSALSSHALYYYLVTLFSLPVGPDNATISFCGIAIAIVQSFYAVRIWQISRNAFLPAAIILLSIAGAALGIATSVVILRNTLFANFSEQYMKAVISTGQGIRLLAALTSAGGSFMCNVKVGGTGKPSRWDLITNFLTSGVAGAVAQFLCLVTFIAMPQKYVWIIFHFLSSRVFINGLLLILNSRAVSRGRGINEEETRGATSTLQTSTTASSIMFNSNRTNHTFNVDVSHVINSDTNTAKYPDNSDPVKEPW</sequence>
<dbReference type="PANTHER" id="PTHR40465">
    <property type="entry name" value="CHROMOSOME 1, WHOLE GENOME SHOTGUN SEQUENCE"/>
    <property type="match status" value="1"/>
</dbReference>
<name>A0A8H7CLB4_9AGAR</name>
<evidence type="ECO:0000256" key="1">
    <source>
        <dbReference type="SAM" id="Phobius"/>
    </source>
</evidence>
<feature type="transmembrane region" description="Helical" evidence="1">
    <location>
        <begin position="188"/>
        <end position="210"/>
    </location>
</feature>
<organism evidence="2 3">
    <name type="scientific">Mycena sanguinolenta</name>
    <dbReference type="NCBI Taxonomy" id="230812"/>
    <lineage>
        <taxon>Eukaryota</taxon>
        <taxon>Fungi</taxon>
        <taxon>Dikarya</taxon>
        <taxon>Basidiomycota</taxon>
        <taxon>Agaricomycotina</taxon>
        <taxon>Agaricomycetes</taxon>
        <taxon>Agaricomycetidae</taxon>
        <taxon>Agaricales</taxon>
        <taxon>Marasmiineae</taxon>
        <taxon>Mycenaceae</taxon>
        <taxon>Mycena</taxon>
    </lineage>
</organism>
<feature type="transmembrane region" description="Helical" evidence="1">
    <location>
        <begin position="12"/>
        <end position="33"/>
    </location>
</feature>
<feature type="transmembrane region" description="Helical" evidence="1">
    <location>
        <begin position="82"/>
        <end position="103"/>
    </location>
</feature>
<dbReference type="OrthoDB" id="3046149at2759"/>
<evidence type="ECO:0000313" key="3">
    <source>
        <dbReference type="Proteomes" id="UP000623467"/>
    </source>
</evidence>
<reference evidence="2" key="1">
    <citation type="submission" date="2020-05" db="EMBL/GenBank/DDBJ databases">
        <title>Mycena genomes resolve the evolution of fungal bioluminescence.</title>
        <authorList>
            <person name="Tsai I.J."/>
        </authorList>
    </citation>
    <scope>NUCLEOTIDE SEQUENCE</scope>
    <source>
        <strain evidence="2">160909Yilan</strain>
    </source>
</reference>
<feature type="transmembrane region" description="Helical" evidence="1">
    <location>
        <begin position="155"/>
        <end position="176"/>
    </location>
</feature>
<dbReference type="EMBL" id="JACAZH010000026">
    <property type="protein sequence ID" value="KAF7341860.1"/>
    <property type="molecule type" value="Genomic_DNA"/>
</dbReference>
<proteinExistence type="predicted"/>
<comment type="caution">
    <text evidence="2">The sequence shown here is derived from an EMBL/GenBank/DDBJ whole genome shotgun (WGS) entry which is preliminary data.</text>
</comment>
<keyword evidence="1" id="KW-0812">Transmembrane</keyword>
<evidence type="ECO:0000313" key="2">
    <source>
        <dbReference type="EMBL" id="KAF7341860.1"/>
    </source>
</evidence>
<keyword evidence="3" id="KW-1185">Reference proteome</keyword>
<feature type="transmembrane region" description="Helical" evidence="1">
    <location>
        <begin position="110"/>
        <end position="135"/>
    </location>
</feature>
<dbReference type="AlphaFoldDB" id="A0A8H7CLB4"/>
<feature type="transmembrane region" description="Helical" evidence="1">
    <location>
        <begin position="216"/>
        <end position="237"/>
    </location>
</feature>
<evidence type="ECO:0008006" key="4">
    <source>
        <dbReference type="Google" id="ProtNLM"/>
    </source>
</evidence>
<protein>
    <recommendedName>
        <fullName evidence="4">Transmembrane protein</fullName>
    </recommendedName>
</protein>
<dbReference type="Proteomes" id="UP000623467">
    <property type="component" value="Unassembled WGS sequence"/>
</dbReference>
<dbReference type="PANTHER" id="PTHR40465:SF1">
    <property type="entry name" value="DUF6534 DOMAIN-CONTAINING PROTEIN"/>
    <property type="match status" value="1"/>
</dbReference>
<accession>A0A8H7CLB4</accession>
<feature type="transmembrane region" description="Helical" evidence="1">
    <location>
        <begin position="45"/>
        <end position="70"/>
    </location>
</feature>
<keyword evidence="1" id="KW-1133">Transmembrane helix</keyword>